<dbReference type="Gene3D" id="1.10.10.880">
    <property type="entry name" value="Anti sigma-E protein RseA, N-terminal domain"/>
    <property type="match status" value="1"/>
</dbReference>
<dbReference type="CDD" id="cd16328">
    <property type="entry name" value="RseA_N"/>
    <property type="match status" value="1"/>
</dbReference>
<proteinExistence type="predicted"/>
<dbReference type="EMBL" id="MLJW01000071">
    <property type="protein sequence ID" value="OIR02878.1"/>
    <property type="molecule type" value="Genomic_DNA"/>
</dbReference>
<keyword evidence="1" id="KW-0472">Membrane</keyword>
<reference evidence="3" key="1">
    <citation type="submission" date="2016-10" db="EMBL/GenBank/DDBJ databases">
        <title>Sequence of Gallionella enrichment culture.</title>
        <authorList>
            <person name="Poehlein A."/>
            <person name="Muehling M."/>
            <person name="Daniel R."/>
        </authorList>
    </citation>
    <scope>NUCLEOTIDE SEQUENCE</scope>
</reference>
<evidence type="ECO:0000256" key="1">
    <source>
        <dbReference type="SAM" id="Phobius"/>
    </source>
</evidence>
<dbReference type="GO" id="GO:0016989">
    <property type="term" value="F:sigma factor antagonist activity"/>
    <property type="evidence" value="ECO:0007669"/>
    <property type="project" value="InterPro"/>
</dbReference>
<evidence type="ECO:0000313" key="3">
    <source>
        <dbReference type="EMBL" id="OIR02878.1"/>
    </source>
</evidence>
<dbReference type="InterPro" id="IPR036147">
    <property type="entry name" value="Anti-sigma_E_RseA_N_sf"/>
</dbReference>
<feature type="transmembrane region" description="Helical" evidence="1">
    <location>
        <begin position="105"/>
        <end position="124"/>
    </location>
</feature>
<evidence type="ECO:0000259" key="2">
    <source>
        <dbReference type="Pfam" id="PF03872"/>
    </source>
</evidence>
<keyword evidence="1" id="KW-1133">Transmembrane helix</keyword>
<dbReference type="PANTHER" id="PTHR38104:SF1">
    <property type="entry name" value="ANTI-SIGMA-E FACTOR RSEA"/>
    <property type="match status" value="1"/>
</dbReference>
<dbReference type="InterPro" id="IPR005572">
    <property type="entry name" value="Anti-sigma_E_RseA_N"/>
</dbReference>
<gene>
    <name evidence="3" type="ORF">GALL_150860</name>
</gene>
<dbReference type="Pfam" id="PF03872">
    <property type="entry name" value="RseA_N"/>
    <property type="match status" value="1"/>
</dbReference>
<dbReference type="InterPro" id="IPR052383">
    <property type="entry name" value="Anti-sigma-E_RseA-like"/>
</dbReference>
<sequence>MNEQVSALADDEIAVEDLAKVITDMQTNIQAVEAWSRYHLIGDLMRGAASLDYSQDSSSDVLSLNFKQNLMRRLELEATVLAPNAALTHDQGVTPLVQKNRKTPVVWSIAASFAAVMMVGWMALHQQVQTGQESAPIEVALNTTSDQSIPSEYLIAHQASAPSASSYYLQSVNYSER</sequence>
<dbReference type="AlphaFoldDB" id="A0A1J5SS34"/>
<dbReference type="PANTHER" id="PTHR38104">
    <property type="match status" value="1"/>
</dbReference>
<accession>A0A1J5SS34</accession>
<keyword evidence="1" id="KW-0812">Transmembrane</keyword>
<feature type="domain" description="Anti sigma-E protein RseA N-terminal" evidence="2">
    <location>
        <begin position="2"/>
        <end position="86"/>
    </location>
</feature>
<dbReference type="SUPFAM" id="SSF89069">
    <property type="entry name" value="N-terminal, cytoplasmic domain of anti-sigmaE factor RseA"/>
    <property type="match status" value="1"/>
</dbReference>
<name>A0A1J5SS34_9ZZZZ</name>
<organism evidence="3">
    <name type="scientific">mine drainage metagenome</name>
    <dbReference type="NCBI Taxonomy" id="410659"/>
    <lineage>
        <taxon>unclassified sequences</taxon>
        <taxon>metagenomes</taxon>
        <taxon>ecological metagenomes</taxon>
    </lineage>
</organism>
<comment type="caution">
    <text evidence="3">The sequence shown here is derived from an EMBL/GenBank/DDBJ whole genome shotgun (WGS) entry which is preliminary data.</text>
</comment>
<protein>
    <recommendedName>
        <fullName evidence="2">Anti sigma-E protein RseA N-terminal domain-containing protein</fullName>
    </recommendedName>
</protein>